<dbReference type="RefSeq" id="WP_125469041.1">
    <property type="nucleotide sequence ID" value="NZ_FXAM01000001.1"/>
</dbReference>
<keyword evidence="3" id="KW-1185">Reference proteome</keyword>
<keyword evidence="1" id="KW-0812">Transmembrane</keyword>
<dbReference type="EMBL" id="FXAM01000001">
    <property type="protein sequence ID" value="SMF96598.1"/>
    <property type="molecule type" value="Genomic_DNA"/>
</dbReference>
<protein>
    <submittedName>
        <fullName evidence="2">Uncharacterized protein</fullName>
    </submittedName>
</protein>
<feature type="transmembrane region" description="Helical" evidence="1">
    <location>
        <begin position="85"/>
        <end position="103"/>
    </location>
</feature>
<keyword evidence="1" id="KW-1133">Transmembrane helix</keyword>
<sequence>MNAKEFAQKLKQQIEVLKNDGIESIGTDNLIIYLAEYIESSADADIELQKANLQKWVEEHKFAYSERIELFKSVINSGQASLRTAFLMNGGATVALLTFIGHLSTSEKVSIKIPLLANSLTTFVFGIFIAALATGAVYLSELKFYSAHRKVGLILNKLAISLGLISYLIFMAGTCMAYNFFLHFSP</sequence>
<proteinExistence type="predicted"/>
<evidence type="ECO:0000313" key="3">
    <source>
        <dbReference type="Proteomes" id="UP000192923"/>
    </source>
</evidence>
<accession>A0A1Y6D0Z7</accession>
<keyword evidence="1" id="KW-0472">Membrane</keyword>
<gene>
    <name evidence="2" type="ORF">SAMN02949497_4004</name>
</gene>
<feature type="transmembrane region" description="Helical" evidence="1">
    <location>
        <begin position="159"/>
        <end position="181"/>
    </location>
</feature>
<dbReference type="OrthoDB" id="9553532at2"/>
<organism evidence="2 3">
    <name type="scientific">Methylomagnum ishizawai</name>
    <dbReference type="NCBI Taxonomy" id="1760988"/>
    <lineage>
        <taxon>Bacteria</taxon>
        <taxon>Pseudomonadati</taxon>
        <taxon>Pseudomonadota</taxon>
        <taxon>Gammaproteobacteria</taxon>
        <taxon>Methylococcales</taxon>
        <taxon>Methylococcaceae</taxon>
        <taxon>Methylomagnum</taxon>
    </lineage>
</organism>
<dbReference type="STRING" id="1760988.SAMN02949497_4004"/>
<dbReference type="AlphaFoldDB" id="A0A1Y6D0Z7"/>
<name>A0A1Y6D0Z7_9GAMM</name>
<dbReference type="Proteomes" id="UP000192923">
    <property type="component" value="Unassembled WGS sequence"/>
</dbReference>
<feature type="transmembrane region" description="Helical" evidence="1">
    <location>
        <begin position="115"/>
        <end position="139"/>
    </location>
</feature>
<evidence type="ECO:0000313" key="2">
    <source>
        <dbReference type="EMBL" id="SMF96598.1"/>
    </source>
</evidence>
<reference evidence="2 3" key="1">
    <citation type="submission" date="2016-12" db="EMBL/GenBank/DDBJ databases">
        <authorList>
            <person name="Song W.-J."/>
            <person name="Kurnit D.M."/>
        </authorList>
    </citation>
    <scope>NUCLEOTIDE SEQUENCE [LARGE SCALE GENOMIC DNA]</scope>
    <source>
        <strain evidence="2 3">175</strain>
    </source>
</reference>
<evidence type="ECO:0000256" key="1">
    <source>
        <dbReference type="SAM" id="Phobius"/>
    </source>
</evidence>